<keyword evidence="7" id="KW-1185">Reference proteome</keyword>
<feature type="non-terminal residue" evidence="6">
    <location>
        <position position="1"/>
    </location>
</feature>
<comment type="similarity">
    <text evidence="2 4">Belongs to the TGF-beta family.</text>
</comment>
<feature type="domain" description="TGF-beta family profile" evidence="5">
    <location>
        <begin position="141"/>
        <end position="251"/>
    </location>
</feature>
<evidence type="ECO:0000313" key="6">
    <source>
        <dbReference type="EMBL" id="KAK7464549.1"/>
    </source>
</evidence>
<dbReference type="SMART" id="SM00204">
    <property type="entry name" value="TGFB"/>
    <property type="match status" value="1"/>
</dbReference>
<dbReference type="AlphaFoldDB" id="A0ABD0J7H1"/>
<evidence type="ECO:0000259" key="5">
    <source>
        <dbReference type="PROSITE" id="PS51362"/>
    </source>
</evidence>
<dbReference type="CDD" id="cd13751">
    <property type="entry name" value="TGF_beta_GDF8_like"/>
    <property type="match status" value="1"/>
</dbReference>
<keyword evidence="3" id="KW-0964">Secreted</keyword>
<accession>A0ABD0J7H1</accession>
<dbReference type="PANTHER" id="PTHR11848">
    <property type="entry name" value="TGF-BETA FAMILY"/>
    <property type="match status" value="1"/>
</dbReference>
<dbReference type="Proteomes" id="UP001519460">
    <property type="component" value="Unassembled WGS sequence"/>
</dbReference>
<proteinExistence type="inferred from homology"/>
<evidence type="ECO:0000256" key="3">
    <source>
        <dbReference type="ARBA" id="ARBA00022525"/>
    </source>
</evidence>
<comment type="subcellular location">
    <subcellularLocation>
        <location evidence="1">Secreted</location>
    </subcellularLocation>
</comment>
<dbReference type="InterPro" id="IPR001839">
    <property type="entry name" value="TGF-b_C"/>
</dbReference>
<dbReference type="PANTHER" id="PTHR11848:SF262">
    <property type="entry name" value="LD29161P"/>
    <property type="match status" value="1"/>
</dbReference>
<organism evidence="6 7">
    <name type="scientific">Batillaria attramentaria</name>
    <dbReference type="NCBI Taxonomy" id="370345"/>
    <lineage>
        <taxon>Eukaryota</taxon>
        <taxon>Metazoa</taxon>
        <taxon>Spiralia</taxon>
        <taxon>Lophotrochozoa</taxon>
        <taxon>Mollusca</taxon>
        <taxon>Gastropoda</taxon>
        <taxon>Caenogastropoda</taxon>
        <taxon>Sorbeoconcha</taxon>
        <taxon>Cerithioidea</taxon>
        <taxon>Batillariidae</taxon>
        <taxon>Batillaria</taxon>
    </lineage>
</organism>
<keyword evidence="4" id="KW-0339">Growth factor</keyword>
<dbReference type="InterPro" id="IPR015615">
    <property type="entry name" value="TGF-beta-rel"/>
</dbReference>
<gene>
    <name evidence="6" type="ORF">BaRGS_00037910</name>
</gene>
<evidence type="ECO:0000313" key="7">
    <source>
        <dbReference type="Proteomes" id="UP001519460"/>
    </source>
</evidence>
<evidence type="ECO:0000256" key="2">
    <source>
        <dbReference type="ARBA" id="ARBA00006656"/>
    </source>
</evidence>
<dbReference type="SUPFAM" id="SSF57501">
    <property type="entry name" value="Cystine-knot cytokines"/>
    <property type="match status" value="1"/>
</dbReference>
<dbReference type="EMBL" id="JACVVK020000587">
    <property type="protein sequence ID" value="KAK7464549.1"/>
    <property type="molecule type" value="Genomic_DNA"/>
</dbReference>
<evidence type="ECO:0000256" key="4">
    <source>
        <dbReference type="RuleBase" id="RU000354"/>
    </source>
</evidence>
<dbReference type="GO" id="GO:0005576">
    <property type="term" value="C:extracellular region"/>
    <property type="evidence" value="ECO:0007669"/>
    <property type="project" value="UniProtKB-SubCell"/>
</dbReference>
<dbReference type="Gene3D" id="2.10.90.10">
    <property type="entry name" value="Cystine-knot cytokines"/>
    <property type="match status" value="1"/>
</dbReference>
<sequence>PGHLRTSNTDSCYFNIPAEVINQPIQKAYLWFYVRLPTLVQSTVVEMRVSRLGPHYKRLHPARKVLWSQKAYPEKAFGWKRVDLSALVRRWAKHPSSNYGLQIVAANGDENLAILPGQASESERGYEPILDIKVLDNHRRRFKRSEFLTCTANSTEHRCCRYPLRVSFAEFGWDWVIAPTHVKADYCSGECRMTLQDQTAHSWISSQMPRSRGSCCTPAKMSALPLLYFDQSQNVVFQMLQNMKIERCGCF</sequence>
<dbReference type="PROSITE" id="PS51362">
    <property type="entry name" value="TGF_BETA_2"/>
    <property type="match status" value="1"/>
</dbReference>
<dbReference type="InterPro" id="IPR029034">
    <property type="entry name" value="Cystine-knot_cytokine"/>
</dbReference>
<dbReference type="GO" id="GO:0008083">
    <property type="term" value="F:growth factor activity"/>
    <property type="evidence" value="ECO:0007669"/>
    <property type="project" value="UniProtKB-KW"/>
</dbReference>
<comment type="caution">
    <text evidence="6">The sequence shown here is derived from an EMBL/GenBank/DDBJ whole genome shotgun (WGS) entry which is preliminary data.</text>
</comment>
<dbReference type="Gene3D" id="2.60.120.970">
    <property type="match status" value="1"/>
</dbReference>
<reference evidence="6 7" key="1">
    <citation type="journal article" date="2023" name="Sci. Data">
        <title>Genome assembly of the Korean intertidal mud-creeper Batillaria attramentaria.</title>
        <authorList>
            <person name="Patra A.K."/>
            <person name="Ho P.T."/>
            <person name="Jun S."/>
            <person name="Lee S.J."/>
            <person name="Kim Y."/>
            <person name="Won Y.J."/>
        </authorList>
    </citation>
    <scope>NUCLEOTIDE SEQUENCE [LARGE SCALE GENOMIC DNA]</scope>
    <source>
        <strain evidence="6">Wonlab-2016</strain>
    </source>
</reference>
<evidence type="ECO:0000256" key="1">
    <source>
        <dbReference type="ARBA" id="ARBA00004613"/>
    </source>
</evidence>
<protein>
    <recommendedName>
        <fullName evidence="5">TGF-beta family profile domain-containing protein</fullName>
    </recommendedName>
</protein>
<dbReference type="Pfam" id="PF00019">
    <property type="entry name" value="TGF_beta"/>
    <property type="match status" value="1"/>
</dbReference>
<name>A0ABD0J7H1_9CAEN</name>